<name>A0A0L7M9F5_PLAF4</name>
<dbReference type="KEGG" id="pfd:PFDG_05048"/>
<feature type="non-terminal residue" evidence="2">
    <location>
        <position position="82"/>
    </location>
</feature>
<feature type="region of interest" description="Disordered" evidence="1">
    <location>
        <begin position="1"/>
        <end position="82"/>
    </location>
</feature>
<accession>A0A0L7M9F5</accession>
<dbReference type="EMBL" id="GG702557">
    <property type="protein sequence ID" value="KOB89499.1"/>
    <property type="molecule type" value="Genomic_DNA"/>
</dbReference>
<evidence type="ECO:0000256" key="1">
    <source>
        <dbReference type="SAM" id="MobiDB-lite"/>
    </source>
</evidence>
<gene>
    <name evidence="2" type="ORF">PFDG_05048</name>
</gene>
<reference evidence="3" key="1">
    <citation type="submission" date="2006-09" db="EMBL/GenBank/DDBJ databases">
        <title>Annotation of Plasmodium falciparum Dd2.</title>
        <authorList>
            <consortium name="The Broad Institute Genome Sequencing Platform"/>
            <person name="Volkman S.K."/>
            <person name="Neafsey D.E."/>
            <person name="Dash A.P."/>
            <person name="Chitnis C.E."/>
            <person name="Hartl D.L."/>
            <person name="Young S.K."/>
            <person name="Zeng Q."/>
            <person name="Koehrsen M."/>
            <person name="Alvarado L."/>
            <person name="Berlin A."/>
            <person name="Borenstein D."/>
            <person name="Chapman S.B."/>
            <person name="Chen Z."/>
            <person name="Engels R."/>
            <person name="Freedman E."/>
            <person name="Gellesch M."/>
            <person name="Goldberg J."/>
            <person name="Griggs A."/>
            <person name="Gujja S."/>
            <person name="Heilman E.R."/>
            <person name="Heiman D.I."/>
            <person name="Howarth C."/>
            <person name="Jen D."/>
            <person name="Larson L."/>
            <person name="Mehta T."/>
            <person name="Neiman D."/>
            <person name="Park D."/>
            <person name="Pearson M."/>
            <person name="Roberts A."/>
            <person name="Saif S."/>
            <person name="Shea T."/>
            <person name="Shenoy N."/>
            <person name="Sisk P."/>
            <person name="Stolte C."/>
            <person name="Sykes S."/>
            <person name="Walk T."/>
            <person name="White J."/>
            <person name="Yandava C."/>
            <person name="Haas B."/>
            <person name="Henn M.R."/>
            <person name="Nusbaum C."/>
            <person name="Birren B."/>
        </authorList>
    </citation>
    <scope>NUCLEOTIDE SEQUENCE [LARGE SCALE GENOMIC DNA]</scope>
</reference>
<dbReference type="Proteomes" id="UP000054282">
    <property type="component" value="Unassembled WGS sequence"/>
</dbReference>
<organism evidence="2 3">
    <name type="scientific">Plasmodium falciparum (isolate Dd2)</name>
    <dbReference type="NCBI Taxonomy" id="57267"/>
    <lineage>
        <taxon>Eukaryota</taxon>
        <taxon>Sar</taxon>
        <taxon>Alveolata</taxon>
        <taxon>Apicomplexa</taxon>
        <taxon>Aconoidasida</taxon>
        <taxon>Haemosporida</taxon>
        <taxon>Plasmodiidae</taxon>
        <taxon>Plasmodium</taxon>
        <taxon>Plasmodium (Laverania)</taxon>
    </lineage>
</organism>
<protein>
    <submittedName>
        <fullName evidence="2">Uncharacterized protein</fullName>
    </submittedName>
</protein>
<reference evidence="3" key="2">
    <citation type="submission" date="2006-09" db="EMBL/GenBank/DDBJ databases">
        <title>The genome sequence of Plasmodium falciparum Dd2.</title>
        <authorList>
            <consortium name="The Broad Institute Genome Sequencing Platform"/>
            <person name="Birren B."/>
            <person name="Lander E."/>
            <person name="Galagan J."/>
            <person name="Nusbaum C."/>
            <person name="Devon K."/>
            <person name="Henn M."/>
            <person name="Jaffe D."/>
            <person name="Butler J."/>
            <person name="Alvarez P."/>
            <person name="Gnerre S."/>
            <person name="Grabherr M."/>
            <person name="Kleber M."/>
            <person name="Mauceli E."/>
            <person name="Brockman W."/>
            <person name="MacCallum I.A."/>
            <person name="Rounsley S."/>
            <person name="Young S."/>
            <person name="LaButti K."/>
            <person name="Pushparaj V."/>
            <person name="DeCaprio D."/>
            <person name="Crawford M."/>
            <person name="Koehrsen M."/>
            <person name="Engels R."/>
            <person name="Montgomery P."/>
            <person name="Pearson M."/>
            <person name="Howarth C."/>
            <person name="Larson L."/>
            <person name="Luoma S."/>
            <person name="White J."/>
            <person name="Kodira C."/>
            <person name="Zeng Q."/>
            <person name="O'Leary S."/>
            <person name="Yandava C."/>
            <person name="Alvarado L."/>
            <person name="Wirth D."/>
            <person name="Volkman S."/>
            <person name="Hartl D."/>
        </authorList>
    </citation>
    <scope>NUCLEOTIDE SEQUENCE [LARGE SCALE GENOMIC DNA]</scope>
</reference>
<feature type="compositionally biased region" description="Basic and acidic residues" evidence="1">
    <location>
        <begin position="64"/>
        <end position="73"/>
    </location>
</feature>
<dbReference type="AlphaFoldDB" id="A0A0L7M9F5"/>
<feature type="compositionally biased region" description="Low complexity" evidence="1">
    <location>
        <begin position="1"/>
        <end position="36"/>
    </location>
</feature>
<evidence type="ECO:0000313" key="2">
    <source>
        <dbReference type="EMBL" id="KOB89499.1"/>
    </source>
</evidence>
<proteinExistence type="predicted"/>
<evidence type="ECO:0000313" key="3">
    <source>
        <dbReference type="Proteomes" id="UP000054282"/>
    </source>
</evidence>
<sequence length="82" mass="9121">MNNKTNRNNTNNNKANNNNGNNNNGNNNNNNNNNNNDINSVNKMNDVVGKLDGNIHNNNYYQSKEGDYVKEMPEPPPSAGKT</sequence>